<evidence type="ECO:0000313" key="2">
    <source>
        <dbReference type="Proteomes" id="UP000271889"/>
    </source>
</evidence>
<accession>A0A3P6RNP9</accession>
<dbReference type="EMBL" id="UYRV01018756">
    <property type="protein sequence ID" value="VDK65102.1"/>
    <property type="molecule type" value="Genomic_DNA"/>
</dbReference>
<organism evidence="1 2">
    <name type="scientific">Cylicostephanus goldi</name>
    <name type="common">Nematode worm</name>
    <dbReference type="NCBI Taxonomy" id="71465"/>
    <lineage>
        <taxon>Eukaryota</taxon>
        <taxon>Metazoa</taxon>
        <taxon>Ecdysozoa</taxon>
        <taxon>Nematoda</taxon>
        <taxon>Chromadorea</taxon>
        <taxon>Rhabditida</taxon>
        <taxon>Rhabditina</taxon>
        <taxon>Rhabditomorpha</taxon>
        <taxon>Strongyloidea</taxon>
        <taxon>Strongylidae</taxon>
        <taxon>Cylicostephanus</taxon>
    </lineage>
</organism>
<protein>
    <submittedName>
        <fullName evidence="1">Uncharacterized protein</fullName>
    </submittedName>
</protein>
<name>A0A3P6RNP9_CYLGO</name>
<evidence type="ECO:0000313" key="1">
    <source>
        <dbReference type="EMBL" id="VDK65102.1"/>
    </source>
</evidence>
<dbReference type="Proteomes" id="UP000271889">
    <property type="component" value="Unassembled WGS sequence"/>
</dbReference>
<proteinExistence type="predicted"/>
<dbReference type="AlphaFoldDB" id="A0A3P6RNP9"/>
<gene>
    <name evidence="1" type="ORF">CGOC_LOCUS5975</name>
</gene>
<reference evidence="1 2" key="1">
    <citation type="submission" date="2018-11" db="EMBL/GenBank/DDBJ databases">
        <authorList>
            <consortium name="Pathogen Informatics"/>
        </authorList>
    </citation>
    <scope>NUCLEOTIDE SEQUENCE [LARGE SCALE GENOMIC DNA]</scope>
</reference>
<sequence length="30" mass="3579">MNIFNEEHLVRERTLLTNVDEGRSCDDDEQ</sequence>
<keyword evidence="2" id="KW-1185">Reference proteome</keyword>